<proteinExistence type="predicted"/>
<evidence type="ECO:0000313" key="6">
    <source>
        <dbReference type="EMBL" id="CAH1962076.1"/>
    </source>
</evidence>
<dbReference type="Pfam" id="PF13855">
    <property type="entry name" value="LRR_8"/>
    <property type="match status" value="2"/>
</dbReference>
<dbReference type="SMART" id="SM00365">
    <property type="entry name" value="LRR_SD22"/>
    <property type="match status" value="6"/>
</dbReference>
<keyword evidence="1" id="KW-0433">Leucine-rich repeat</keyword>
<evidence type="ECO:0000313" key="7">
    <source>
        <dbReference type="Proteomes" id="UP001152888"/>
    </source>
</evidence>
<feature type="chain" id="PRO_5040360401" evidence="5">
    <location>
        <begin position="27"/>
        <end position="708"/>
    </location>
</feature>
<feature type="region of interest" description="Disordered" evidence="3">
    <location>
        <begin position="622"/>
        <end position="646"/>
    </location>
</feature>
<reference evidence="6" key="1">
    <citation type="submission" date="2022-03" db="EMBL/GenBank/DDBJ databases">
        <authorList>
            <person name="Sayadi A."/>
        </authorList>
    </citation>
    <scope>NUCLEOTIDE SEQUENCE</scope>
</reference>
<organism evidence="6 7">
    <name type="scientific">Acanthoscelides obtectus</name>
    <name type="common">Bean weevil</name>
    <name type="synonym">Bruchus obtectus</name>
    <dbReference type="NCBI Taxonomy" id="200917"/>
    <lineage>
        <taxon>Eukaryota</taxon>
        <taxon>Metazoa</taxon>
        <taxon>Ecdysozoa</taxon>
        <taxon>Arthropoda</taxon>
        <taxon>Hexapoda</taxon>
        <taxon>Insecta</taxon>
        <taxon>Pterygota</taxon>
        <taxon>Neoptera</taxon>
        <taxon>Endopterygota</taxon>
        <taxon>Coleoptera</taxon>
        <taxon>Polyphaga</taxon>
        <taxon>Cucujiformia</taxon>
        <taxon>Chrysomeloidea</taxon>
        <taxon>Chrysomelidae</taxon>
        <taxon>Bruchinae</taxon>
        <taxon>Bruchini</taxon>
        <taxon>Acanthoscelides</taxon>
    </lineage>
</organism>
<dbReference type="AlphaFoldDB" id="A0A9P0JXH2"/>
<dbReference type="SUPFAM" id="SSF52058">
    <property type="entry name" value="L domain-like"/>
    <property type="match status" value="1"/>
</dbReference>
<dbReference type="InterPro" id="IPR032675">
    <property type="entry name" value="LRR_dom_sf"/>
</dbReference>
<dbReference type="InterPro" id="IPR003591">
    <property type="entry name" value="Leu-rich_rpt_typical-subtyp"/>
</dbReference>
<keyword evidence="4" id="KW-1133">Transmembrane helix</keyword>
<name>A0A9P0JXH2_ACAOB</name>
<keyword evidence="5" id="KW-0732">Signal</keyword>
<gene>
    <name evidence="6" type="ORF">ACAOBT_LOCUS4476</name>
</gene>
<sequence>MLKLYNRGTSMWTIFFWMAFLIDSMASKCNVPFVNRQIHQYYDQYGQYRTSCDGTSLDITCHYTNMGDYTVHSTDFCPDDEVVLRFDSAEIGILPGSSFKTNYNVSDLHLEDLGITKIIPGAFNHQFSIHSIFLNNNSLSFIGDGIFNSLIHLRELDLSENVISNLSEDAFSSVPLKTLNVSFNDISLIPGSVMNVDVLDLSHNSIKSIPSKNFTTTFLKISNNEIDRINLTYFPNIVKLYIADNLIRNIDFQNVTLVELDIHNNEIKTFPDDLKQLKLLNIGSNQISNLPNSPITGNNLRELILSNNSISNIPIECFGKVTNLEVLDLSKNRLSEFAFGTFDALQRLRTLSISYNRFKVLPIYIFHSMKSLKNLYFRNNDLTELNVSTLLKHLPNLEKADMRDNAFTCHSLLEVCHNLELQNVSFERGRFTGGNNVYGMNCSAYVDSVNIKEKSESPEINEAYATLVNYFNKEFRNSNFVQYLENLKNSDSESKDYNLLRNLTDTIGSLGQLINEMTDTDKAQTDTIKKVVGKISQLRIDGYIDINQTLKDYSKTTQDILTSLKQIINSTKNRDMNRDKGLRELSGIGIGIKKELSDIARGMNQVLGTLKEIDKDHEMSADIHEQSENSEKQQIKGKAEELRSHTENATSREYIPVLTFIAVLLTVMVGLMLLHGYIMFFKTKHTINPNLNVEMTRLVEPKSDTVNN</sequence>
<keyword evidence="4" id="KW-0472">Membrane</keyword>
<comment type="caution">
    <text evidence="6">The sequence shown here is derived from an EMBL/GenBank/DDBJ whole genome shotgun (WGS) entry which is preliminary data.</text>
</comment>
<dbReference type="PANTHER" id="PTHR24366:SF96">
    <property type="entry name" value="LEUCINE RICH REPEAT CONTAINING 53"/>
    <property type="match status" value="1"/>
</dbReference>
<evidence type="ECO:0000256" key="5">
    <source>
        <dbReference type="SAM" id="SignalP"/>
    </source>
</evidence>
<evidence type="ECO:0000256" key="3">
    <source>
        <dbReference type="SAM" id="MobiDB-lite"/>
    </source>
</evidence>
<dbReference type="OrthoDB" id="6765403at2759"/>
<dbReference type="PRINTS" id="PR00019">
    <property type="entry name" value="LEURICHRPT"/>
</dbReference>
<dbReference type="EMBL" id="CAKOFQ010006699">
    <property type="protein sequence ID" value="CAH1962076.1"/>
    <property type="molecule type" value="Genomic_DNA"/>
</dbReference>
<keyword evidence="4" id="KW-0812">Transmembrane</keyword>
<dbReference type="SMART" id="SM00369">
    <property type="entry name" value="LRR_TYP"/>
    <property type="match status" value="8"/>
</dbReference>
<feature type="signal peptide" evidence="5">
    <location>
        <begin position="1"/>
        <end position="26"/>
    </location>
</feature>
<evidence type="ECO:0000256" key="1">
    <source>
        <dbReference type="ARBA" id="ARBA00022614"/>
    </source>
</evidence>
<evidence type="ECO:0000256" key="2">
    <source>
        <dbReference type="ARBA" id="ARBA00022737"/>
    </source>
</evidence>
<feature type="transmembrane region" description="Helical" evidence="4">
    <location>
        <begin position="654"/>
        <end position="674"/>
    </location>
</feature>
<dbReference type="PANTHER" id="PTHR24366">
    <property type="entry name" value="IG(IMMUNOGLOBULIN) AND LRR(LEUCINE RICH REPEAT) DOMAINS"/>
    <property type="match status" value="1"/>
</dbReference>
<keyword evidence="2" id="KW-0677">Repeat</keyword>
<accession>A0A9P0JXH2</accession>
<dbReference type="Proteomes" id="UP001152888">
    <property type="component" value="Unassembled WGS sequence"/>
</dbReference>
<evidence type="ECO:0000256" key="4">
    <source>
        <dbReference type="SAM" id="Phobius"/>
    </source>
</evidence>
<dbReference type="InterPro" id="IPR001611">
    <property type="entry name" value="Leu-rich_rpt"/>
</dbReference>
<protein>
    <submittedName>
        <fullName evidence="6">Uncharacterized protein</fullName>
    </submittedName>
</protein>
<dbReference type="Gene3D" id="3.80.10.10">
    <property type="entry name" value="Ribonuclease Inhibitor"/>
    <property type="match status" value="3"/>
</dbReference>
<dbReference type="PROSITE" id="PS51450">
    <property type="entry name" value="LRR"/>
    <property type="match status" value="3"/>
</dbReference>
<keyword evidence="7" id="KW-1185">Reference proteome</keyword>